<keyword evidence="2" id="KW-0645">Protease</keyword>
<dbReference type="InterPro" id="IPR003653">
    <property type="entry name" value="Peptidase_C48_C"/>
</dbReference>
<accession>A0A068UNN9</accession>
<dbReference type="Pfam" id="PF02902">
    <property type="entry name" value="Peptidase_C48"/>
    <property type="match status" value="1"/>
</dbReference>
<reference evidence="7" key="1">
    <citation type="journal article" date="2014" name="Science">
        <title>The coffee genome provides insight into the convergent evolution of caffeine biosynthesis.</title>
        <authorList>
            <person name="Denoeud F."/>
            <person name="Carretero-Paulet L."/>
            <person name="Dereeper A."/>
            <person name="Droc G."/>
            <person name="Guyot R."/>
            <person name="Pietrella M."/>
            <person name="Zheng C."/>
            <person name="Alberti A."/>
            <person name="Anthony F."/>
            <person name="Aprea G."/>
            <person name="Aury J.M."/>
            <person name="Bento P."/>
            <person name="Bernard M."/>
            <person name="Bocs S."/>
            <person name="Campa C."/>
            <person name="Cenci A."/>
            <person name="Combes M.C."/>
            <person name="Crouzillat D."/>
            <person name="Da Silva C."/>
            <person name="Daddiego L."/>
            <person name="De Bellis F."/>
            <person name="Dussert S."/>
            <person name="Garsmeur O."/>
            <person name="Gayraud T."/>
            <person name="Guignon V."/>
            <person name="Jahn K."/>
            <person name="Jamilloux V."/>
            <person name="Joet T."/>
            <person name="Labadie K."/>
            <person name="Lan T."/>
            <person name="Leclercq J."/>
            <person name="Lepelley M."/>
            <person name="Leroy T."/>
            <person name="Li L.T."/>
            <person name="Librado P."/>
            <person name="Lopez L."/>
            <person name="Munoz A."/>
            <person name="Noel B."/>
            <person name="Pallavicini A."/>
            <person name="Perrotta G."/>
            <person name="Poncet V."/>
            <person name="Pot D."/>
            <person name="Priyono X."/>
            <person name="Rigoreau M."/>
            <person name="Rouard M."/>
            <person name="Rozas J."/>
            <person name="Tranchant-Dubreuil C."/>
            <person name="VanBuren R."/>
            <person name="Zhang Q."/>
            <person name="Andrade A.C."/>
            <person name="Argout X."/>
            <person name="Bertrand B."/>
            <person name="de Kochko A."/>
            <person name="Graziosi G."/>
            <person name="Henry R.J."/>
            <person name="Jayarama X."/>
            <person name="Ming R."/>
            <person name="Nagai C."/>
            <person name="Rounsley S."/>
            <person name="Sankoff D."/>
            <person name="Giuliano G."/>
            <person name="Albert V.A."/>
            <person name="Wincker P."/>
            <person name="Lashermes P."/>
        </authorList>
    </citation>
    <scope>NUCLEOTIDE SEQUENCE [LARGE SCALE GENOMIC DNA]</scope>
    <source>
        <strain evidence="7">cv. DH200-94</strain>
    </source>
</reference>
<proteinExistence type="inferred from homology"/>
<dbReference type="OMA" id="YQERINT"/>
<keyword evidence="3" id="KW-0378">Hydrolase</keyword>
<dbReference type="GO" id="GO:0008234">
    <property type="term" value="F:cysteine-type peptidase activity"/>
    <property type="evidence" value="ECO:0007669"/>
    <property type="project" value="UniProtKB-KW"/>
</dbReference>
<name>A0A068UNN9_COFCA</name>
<dbReference type="FunCoup" id="A0A068UNN9">
    <property type="interactions" value="112"/>
</dbReference>
<dbReference type="Proteomes" id="UP000295252">
    <property type="component" value="Chromosome V"/>
</dbReference>
<dbReference type="EMBL" id="HG739126">
    <property type="protein sequence ID" value="CDP10061.1"/>
    <property type="molecule type" value="Genomic_DNA"/>
</dbReference>
<keyword evidence="4" id="KW-0788">Thiol protease</keyword>
<dbReference type="AlphaFoldDB" id="A0A068UNN9"/>
<dbReference type="PANTHER" id="PTHR46915">
    <property type="entry name" value="UBIQUITIN-LIKE PROTEASE 4-RELATED"/>
    <property type="match status" value="1"/>
</dbReference>
<protein>
    <recommendedName>
        <fullName evidence="5">Ubiquitin-like protease family profile domain-containing protein</fullName>
    </recommendedName>
</protein>
<dbReference type="PROSITE" id="PS50600">
    <property type="entry name" value="ULP_PROTEASE"/>
    <property type="match status" value="1"/>
</dbReference>
<dbReference type="SUPFAM" id="SSF54001">
    <property type="entry name" value="Cysteine proteinases"/>
    <property type="match status" value="1"/>
</dbReference>
<organism evidence="6 7">
    <name type="scientific">Coffea canephora</name>
    <name type="common">Robusta coffee</name>
    <dbReference type="NCBI Taxonomy" id="49390"/>
    <lineage>
        <taxon>Eukaryota</taxon>
        <taxon>Viridiplantae</taxon>
        <taxon>Streptophyta</taxon>
        <taxon>Embryophyta</taxon>
        <taxon>Tracheophyta</taxon>
        <taxon>Spermatophyta</taxon>
        <taxon>Magnoliopsida</taxon>
        <taxon>eudicotyledons</taxon>
        <taxon>Gunneridae</taxon>
        <taxon>Pentapetalae</taxon>
        <taxon>asterids</taxon>
        <taxon>lamiids</taxon>
        <taxon>Gentianales</taxon>
        <taxon>Rubiaceae</taxon>
        <taxon>Ixoroideae</taxon>
        <taxon>Gardenieae complex</taxon>
        <taxon>Bertiereae - Coffeeae clade</taxon>
        <taxon>Coffeeae</taxon>
        <taxon>Coffea</taxon>
    </lineage>
</organism>
<dbReference type="InParanoid" id="A0A068UNN9"/>
<evidence type="ECO:0000259" key="5">
    <source>
        <dbReference type="PROSITE" id="PS50600"/>
    </source>
</evidence>
<gene>
    <name evidence="6" type="ORF">GSCOC_T00030648001</name>
</gene>
<dbReference type="OrthoDB" id="1939479at2759"/>
<dbReference type="GO" id="GO:0016926">
    <property type="term" value="P:protein desumoylation"/>
    <property type="evidence" value="ECO:0007669"/>
    <property type="project" value="UniProtKB-ARBA"/>
</dbReference>
<comment type="similarity">
    <text evidence="1">Belongs to the peptidase C48 family.</text>
</comment>
<dbReference type="GO" id="GO:0006508">
    <property type="term" value="P:proteolysis"/>
    <property type="evidence" value="ECO:0007669"/>
    <property type="project" value="UniProtKB-KW"/>
</dbReference>
<sequence length="343" mass="40181">MASTEPLEGRQTGCGLVQWYQPAALDDRVSKELNVDPVFENVPRSCRSRRRTIGKETIKVAESGNHENEGHLGANLLNKRQRTRRKRTRRALADSSDSEVIIPHIRLRGRQRGTVDYSNLTTKYRKLDSKTFERYLEDIWSRISEEQRNSFVYLDSLWFSLYMQSPFKEKVLNWVKRKNIFSKKYVMVPIVMWSHWSLLILCNFGQSEQSQTITPCMLLLDSLQTTDPRRLEPGIRKFVLDIHNVEERPRNKLLLNKIPLLIPQASFFFFFILVPQQRSGEECGCYVLQYISSFIENAPENFSISDGYPYFMKEDWFTLEGLDNFRKTLEVNSASRNSSILEK</sequence>
<feature type="domain" description="Ubiquitin-like protease family profile" evidence="5">
    <location>
        <begin position="105"/>
        <end position="294"/>
    </location>
</feature>
<dbReference type="Gramene" id="CDP10061">
    <property type="protein sequence ID" value="CDP10061"/>
    <property type="gene ID" value="GSCOC_T00030648001"/>
</dbReference>
<evidence type="ECO:0000256" key="4">
    <source>
        <dbReference type="ARBA" id="ARBA00022807"/>
    </source>
</evidence>
<dbReference type="PhylomeDB" id="A0A068UNN9"/>
<evidence type="ECO:0000256" key="1">
    <source>
        <dbReference type="ARBA" id="ARBA00005234"/>
    </source>
</evidence>
<dbReference type="PANTHER" id="PTHR46915:SF6">
    <property type="entry name" value="CYSTEINE PROTEINASES SUPERFAMILY PROTEIN"/>
    <property type="match status" value="1"/>
</dbReference>
<evidence type="ECO:0000256" key="2">
    <source>
        <dbReference type="ARBA" id="ARBA00022670"/>
    </source>
</evidence>
<dbReference type="Gene3D" id="1.10.418.20">
    <property type="match status" value="1"/>
</dbReference>
<evidence type="ECO:0000256" key="3">
    <source>
        <dbReference type="ARBA" id="ARBA00022801"/>
    </source>
</evidence>
<dbReference type="STRING" id="49390.A0A068UNN9"/>
<evidence type="ECO:0000313" key="7">
    <source>
        <dbReference type="Proteomes" id="UP000295252"/>
    </source>
</evidence>
<keyword evidence="7" id="KW-1185">Reference proteome</keyword>
<dbReference type="Gene3D" id="3.30.310.130">
    <property type="entry name" value="Ubiquitin-related"/>
    <property type="match status" value="1"/>
</dbReference>
<evidence type="ECO:0000313" key="6">
    <source>
        <dbReference type="EMBL" id="CDP10061.1"/>
    </source>
</evidence>
<dbReference type="InterPro" id="IPR038765">
    <property type="entry name" value="Papain-like_cys_pep_sf"/>
</dbReference>